<protein>
    <submittedName>
        <fullName evidence="1">Uncharacterized protein</fullName>
    </submittedName>
</protein>
<evidence type="ECO:0000313" key="2">
    <source>
        <dbReference type="Proteomes" id="UP000489600"/>
    </source>
</evidence>
<name>A0A565B9X3_9BRAS</name>
<evidence type="ECO:0000313" key="1">
    <source>
        <dbReference type="EMBL" id="VVA98447.1"/>
    </source>
</evidence>
<keyword evidence="2" id="KW-1185">Reference proteome</keyword>
<dbReference type="EMBL" id="CABITT030000003">
    <property type="protein sequence ID" value="VVA98447.1"/>
    <property type="molecule type" value="Genomic_DNA"/>
</dbReference>
<reference evidence="1" key="1">
    <citation type="submission" date="2019-07" db="EMBL/GenBank/DDBJ databases">
        <authorList>
            <person name="Dittberner H."/>
        </authorList>
    </citation>
    <scope>NUCLEOTIDE SEQUENCE [LARGE SCALE GENOMIC DNA]</scope>
</reference>
<comment type="caution">
    <text evidence="1">The sequence shown here is derived from an EMBL/GenBank/DDBJ whole genome shotgun (WGS) entry which is preliminary data.</text>
</comment>
<dbReference type="AlphaFoldDB" id="A0A565B9X3"/>
<sequence>MSLYLEEWVKNNDVLLFWQVIWQVKPVVHAFQVTEEGPCEELGADGQPASFNEWILPAKEFDGLWERCVLKYGLDFWL</sequence>
<gene>
    <name evidence="1" type="ORF">ANE_LOCUS8892</name>
</gene>
<accession>A0A565B9X3</accession>
<dbReference type="OrthoDB" id="1110095at2759"/>
<dbReference type="Proteomes" id="UP000489600">
    <property type="component" value="Unassembled WGS sequence"/>
</dbReference>
<proteinExistence type="predicted"/>
<organism evidence="1 2">
    <name type="scientific">Arabis nemorensis</name>
    <dbReference type="NCBI Taxonomy" id="586526"/>
    <lineage>
        <taxon>Eukaryota</taxon>
        <taxon>Viridiplantae</taxon>
        <taxon>Streptophyta</taxon>
        <taxon>Embryophyta</taxon>
        <taxon>Tracheophyta</taxon>
        <taxon>Spermatophyta</taxon>
        <taxon>Magnoliopsida</taxon>
        <taxon>eudicotyledons</taxon>
        <taxon>Gunneridae</taxon>
        <taxon>Pentapetalae</taxon>
        <taxon>rosids</taxon>
        <taxon>malvids</taxon>
        <taxon>Brassicales</taxon>
        <taxon>Brassicaceae</taxon>
        <taxon>Arabideae</taxon>
        <taxon>Arabis</taxon>
    </lineage>
</organism>